<name>A0ABT5X7U9_9EURY</name>
<dbReference type="Gene3D" id="2.60.40.4190">
    <property type="match status" value="2"/>
</dbReference>
<gene>
    <name evidence="3" type="ORF">P0O15_06155</name>
</gene>
<dbReference type="Proteomes" id="UP001220010">
    <property type="component" value="Unassembled WGS sequence"/>
</dbReference>
<proteinExistence type="predicted"/>
<keyword evidence="1" id="KW-0812">Transmembrane</keyword>
<dbReference type="InterPro" id="IPR006457">
    <property type="entry name" value="S_layer-rel_Mac"/>
</dbReference>
<protein>
    <submittedName>
        <fullName evidence="3">S-layer protein domain-containing protein</fullName>
    </submittedName>
</protein>
<keyword evidence="1" id="KW-0472">Membrane</keyword>
<keyword evidence="1" id="KW-1133">Transmembrane helix</keyword>
<sequence length="873" mass="96322">MAEVRGHFSDGDGVWNAESFGWFYYDLDEGTGGERLTVRAEDRRVRTGDLVYSSEVWTEDFEFDGWGRYQAVAFLGKRYLAGYFKSDFTDAISALEEGELREILIDFEGTQTITTKTPLFLDDGYMLEVGEVSHDGEKVRLLLKKNGVQVDEAVVSTGETYSYDADDGLLPAILVHVGAAMRGADESIVGLNGLFQVRDRPTIKVFDGEIIDEMKVATLSDDRIELVNRNDLILRRGSTVDLAGGLALRVRDALQLIYYPVGVIADFGVHEIRGPVYTEDSLVPLFYSDGSIGFAEARWNHENFAGFYFDDEEDLGTESLILYMSEGGIISPGREFVMNDNRLGYGFKYTSFVEPRGFEFKDWGQYYVVGLFGQPWFAGYGPLTSSLVGKESMISENQVGQVLLDTDESLKVVGGVALALKDGYEVHIVDVSNDSIYMMLVREGEVLDRGVVRSNSTYVYKKDVGDTSDLPLIALHVGSVFLSDEENLAIVDGIFQVSDRLVLTIDPGNDFGELKVMMINPSYIIMANPGWIHLKRDSRASILPGINVAVAKNETFRYYLYKNEYVVPLPYLSDVFIPKEPVPSGGLANFSIFVLAGQIKSVTAETVDAGGRRVIMGDLTRSGVGAADQWLYSWQWNATVPALSDDGTILPESEVQRGLLQINDSTEPVPVTVTFDPTGRIGLIRGYAGEFYYISQAEYERLGETVSYAEMSSNDLLRDRYIKIEPGKSEIRFFQVVNGAAVLGEENHKLWFSPSGIEPHLVRIAAPPGRYEIRLRIENVMDALLVSGLYFEVAEPQATSASVGSAADRSGRIEGIAEVGIAEVEGVEVDGVRNGTVNVTLLEEDRSRSIPGPGAAVAATAALIAALAWRRRR</sequence>
<organism evidence="3 4">
    <name type="scientific">Candidatus Methanocrinis natronophilus</name>
    <dbReference type="NCBI Taxonomy" id="3033396"/>
    <lineage>
        <taxon>Archaea</taxon>
        <taxon>Methanobacteriati</taxon>
        <taxon>Methanobacteriota</taxon>
        <taxon>Stenosarchaea group</taxon>
        <taxon>Methanomicrobia</taxon>
        <taxon>Methanotrichales</taxon>
        <taxon>Methanotrichaceae</taxon>
        <taxon>Methanocrinis</taxon>
    </lineage>
</organism>
<accession>A0ABT5X7U9</accession>
<evidence type="ECO:0000256" key="1">
    <source>
        <dbReference type="SAM" id="Phobius"/>
    </source>
</evidence>
<keyword evidence="4" id="KW-1185">Reference proteome</keyword>
<dbReference type="Gene3D" id="2.60.98.40">
    <property type="match status" value="2"/>
</dbReference>
<evidence type="ECO:0000313" key="3">
    <source>
        <dbReference type="EMBL" id="MDF0590753.1"/>
    </source>
</evidence>
<evidence type="ECO:0000259" key="2">
    <source>
        <dbReference type="Pfam" id="PF07752"/>
    </source>
</evidence>
<comment type="caution">
    <text evidence="3">The sequence shown here is derived from an EMBL/GenBank/DDBJ whole genome shotgun (WGS) entry which is preliminary data.</text>
</comment>
<feature type="domain" description="S-layer family duplication" evidence="2">
    <location>
        <begin position="296"/>
        <end position="551"/>
    </location>
</feature>
<reference evidence="3 4" key="1">
    <citation type="submission" date="2023-03" db="EMBL/GenBank/DDBJ databases">
        <title>WGS of Methanotrichaceae archaeon Mx.</title>
        <authorList>
            <person name="Sorokin D.Y."/>
            <person name="Merkel A.Y."/>
        </authorList>
    </citation>
    <scope>NUCLEOTIDE SEQUENCE [LARGE SCALE GENOMIC DNA]</scope>
    <source>
        <strain evidence="3 4">Mx</strain>
    </source>
</reference>
<dbReference type="NCBIfam" id="TIGR01567">
    <property type="entry name" value="S_layer_rel_Mac"/>
    <property type="match status" value="2"/>
</dbReference>
<feature type="transmembrane region" description="Helical" evidence="1">
    <location>
        <begin position="850"/>
        <end position="869"/>
    </location>
</feature>
<dbReference type="Pfam" id="PF07752">
    <property type="entry name" value="S-layer"/>
    <property type="match status" value="2"/>
</dbReference>
<dbReference type="EMBL" id="JARFPK010000018">
    <property type="protein sequence ID" value="MDF0590753.1"/>
    <property type="molecule type" value="Genomic_DNA"/>
</dbReference>
<evidence type="ECO:0000313" key="4">
    <source>
        <dbReference type="Proteomes" id="UP001220010"/>
    </source>
</evidence>
<dbReference type="RefSeq" id="WP_316966516.1">
    <property type="nucleotide sequence ID" value="NZ_JARFPK010000018.1"/>
</dbReference>
<feature type="domain" description="S-layer family duplication" evidence="2">
    <location>
        <begin position="12"/>
        <end position="252"/>
    </location>
</feature>